<sequence length="424" mass="48308">MILKTDALKTKNGCKGLIHHLLGKPEDNEVIDIVQGSASRIKQSYDISTLNGCKEGCIHFKLSPDPNLIFSEDNWNKSLSEIGKEFGFNPVDATVVQHTKKGRTHQHIIIPAWDISKGKKVNLWRSKLRSQKVVKKLELSIENKLTPVGPYSQKRLPTLVSDPAIKEAIKASPKAGVSFTNTDTQKAKRYGYDMSSLRQKFQQAISVSDNERSFNTALSELGFKIEHKVSNTGRRRLTITSLEHPKFTLDATHATGMKLKQLRTFLEGKNYHVFQQRKITTPEVTSTNQTNHPIQDSTDRQERPSHSKGIRTTSKDNGYNSNQERYRGIERSIESQSHRRTVTNSANTRSTGIDRTTTRDTRTQTRQYDGKSKHTLRKKQRHSQRVKELFKPISPSDYIMALYGLNSGFNRDIQLPKRYIFSVT</sequence>
<dbReference type="AlphaFoldDB" id="A0A7U7G675"/>
<organism evidence="3 4">
    <name type="scientific">Parasaccharibacter apium</name>
    <dbReference type="NCBI Taxonomy" id="1510841"/>
    <lineage>
        <taxon>Bacteria</taxon>
        <taxon>Pseudomonadati</taxon>
        <taxon>Pseudomonadota</taxon>
        <taxon>Alphaproteobacteria</taxon>
        <taxon>Acetobacterales</taxon>
        <taxon>Acetobacteraceae</taxon>
        <taxon>Parasaccharibacter</taxon>
    </lineage>
</organism>
<dbReference type="Pfam" id="PF03432">
    <property type="entry name" value="Relaxase"/>
    <property type="match status" value="1"/>
</dbReference>
<dbReference type="InterPro" id="IPR005094">
    <property type="entry name" value="Endonuclease_MobA/VirD2"/>
</dbReference>
<keyword evidence="3" id="KW-0378">Hydrolase</keyword>
<feature type="compositionally biased region" description="Basic residues" evidence="1">
    <location>
        <begin position="373"/>
        <end position="383"/>
    </location>
</feature>
<proteinExistence type="predicted"/>
<comment type="caution">
    <text evidence="3">The sequence shown here is derived from an EMBL/GenBank/DDBJ whole genome shotgun (WGS) entry which is preliminary data.</text>
</comment>
<feature type="domain" description="MobA/VirD2-like nuclease" evidence="2">
    <location>
        <begin position="53"/>
        <end position="139"/>
    </location>
</feature>
<keyword evidence="3" id="KW-0255">Endonuclease</keyword>
<feature type="region of interest" description="Disordered" evidence="1">
    <location>
        <begin position="278"/>
        <end position="383"/>
    </location>
</feature>
<dbReference type="EMBL" id="CBLY010000006">
    <property type="protein sequence ID" value="CDG33924.1"/>
    <property type="molecule type" value="Genomic_DNA"/>
</dbReference>
<feature type="compositionally biased region" description="Basic and acidic residues" evidence="1">
    <location>
        <begin position="324"/>
        <end position="337"/>
    </location>
</feature>
<dbReference type="Proteomes" id="UP000027590">
    <property type="component" value="Unassembled WGS sequence"/>
</dbReference>
<keyword evidence="3" id="KW-0540">Nuclease</keyword>
<evidence type="ECO:0000313" key="4">
    <source>
        <dbReference type="Proteomes" id="UP000027590"/>
    </source>
</evidence>
<feature type="compositionally biased region" description="Polar residues" evidence="1">
    <location>
        <begin position="310"/>
        <end position="323"/>
    </location>
</feature>
<reference evidence="3 4" key="1">
    <citation type="journal article" date="2014" name="Genome Biol. Evol.">
        <title>Acetic acid bacteria genomes reveal functional traits for adaptation to life in insect guts.</title>
        <authorList>
            <person name="Chouaia B."/>
            <person name="Gaiarsa S."/>
            <person name="Crotti E."/>
            <person name="Comandatore F."/>
            <person name="Degli Esposti M."/>
            <person name="Ricci I."/>
            <person name="Alma A."/>
            <person name="Favia G."/>
            <person name="Bandi C."/>
            <person name="Daffonchio D."/>
        </authorList>
    </citation>
    <scope>NUCLEOTIDE SEQUENCE [LARGE SCALE GENOMIC DNA]</scope>
    <source>
        <strain evidence="4">AM169</strain>
    </source>
</reference>
<evidence type="ECO:0000313" key="3">
    <source>
        <dbReference type="EMBL" id="CDG33924.1"/>
    </source>
</evidence>
<feature type="compositionally biased region" description="Basic and acidic residues" evidence="1">
    <location>
        <begin position="356"/>
        <end position="372"/>
    </location>
</feature>
<name>A0A7U7G675_9PROT</name>
<feature type="compositionally biased region" description="Polar residues" evidence="1">
    <location>
        <begin position="278"/>
        <end position="296"/>
    </location>
</feature>
<accession>A0A7U7G675</accession>
<dbReference type="GO" id="GO:0004519">
    <property type="term" value="F:endonuclease activity"/>
    <property type="evidence" value="ECO:0007669"/>
    <property type="project" value="UniProtKB-KW"/>
</dbReference>
<dbReference type="RefSeq" id="WP_081847716.1">
    <property type="nucleotide sequence ID" value="NZ_CBLY010000006.1"/>
</dbReference>
<gene>
    <name evidence="3" type="ORF">SACS_1186</name>
</gene>
<protein>
    <submittedName>
        <fullName evidence="3">Endonuclease relaxase</fullName>
    </submittedName>
</protein>
<evidence type="ECO:0000259" key="2">
    <source>
        <dbReference type="Pfam" id="PF03432"/>
    </source>
</evidence>
<reference evidence="3 4" key="2">
    <citation type="journal article" date="2014" name="PLoS ONE">
        <title>Evolution of mitochondria reconstructed from the energy metabolism of living bacteria.</title>
        <authorList>
            <person name="Degli Esposti M."/>
            <person name="Chouaia B."/>
            <person name="Comandatore F."/>
            <person name="Crotti E."/>
            <person name="Sassera D."/>
            <person name="Lievens P.M."/>
            <person name="Daffonchio D."/>
            <person name="Bandi C."/>
        </authorList>
    </citation>
    <scope>NUCLEOTIDE SEQUENCE [LARGE SCALE GENOMIC DNA]</scope>
    <source>
        <strain evidence="4">AM169</strain>
    </source>
</reference>
<evidence type="ECO:0000256" key="1">
    <source>
        <dbReference type="SAM" id="MobiDB-lite"/>
    </source>
</evidence>